<evidence type="ECO:0000313" key="1">
    <source>
        <dbReference type="EMBL" id="CAD8116730.1"/>
    </source>
</evidence>
<sequence length="76" mass="8958">MKLKQILKVLMRKNISINQLQTKQMDTVMINQKTLKDLDIIEQSLQIEILCSKRAFIFEVCQNDKIVYSLSKKSQQ</sequence>
<gene>
    <name evidence="1" type="ORF">PPRIM_AZ9-3.1.T1780012</name>
</gene>
<comment type="caution">
    <text evidence="1">The sequence shown here is derived from an EMBL/GenBank/DDBJ whole genome shotgun (WGS) entry which is preliminary data.</text>
</comment>
<organism evidence="1 2">
    <name type="scientific">Paramecium primaurelia</name>
    <dbReference type="NCBI Taxonomy" id="5886"/>
    <lineage>
        <taxon>Eukaryota</taxon>
        <taxon>Sar</taxon>
        <taxon>Alveolata</taxon>
        <taxon>Ciliophora</taxon>
        <taxon>Intramacronucleata</taxon>
        <taxon>Oligohymenophorea</taxon>
        <taxon>Peniculida</taxon>
        <taxon>Parameciidae</taxon>
        <taxon>Paramecium</taxon>
    </lineage>
</organism>
<reference evidence="1" key="1">
    <citation type="submission" date="2021-01" db="EMBL/GenBank/DDBJ databases">
        <authorList>
            <consortium name="Genoscope - CEA"/>
            <person name="William W."/>
        </authorList>
    </citation>
    <scope>NUCLEOTIDE SEQUENCE</scope>
</reference>
<dbReference type="EMBL" id="CAJJDM010000187">
    <property type="protein sequence ID" value="CAD8116730.1"/>
    <property type="molecule type" value="Genomic_DNA"/>
</dbReference>
<dbReference type="AlphaFoldDB" id="A0A8S1QQF7"/>
<name>A0A8S1QQF7_PARPR</name>
<accession>A0A8S1QQF7</accession>
<keyword evidence="2" id="KW-1185">Reference proteome</keyword>
<evidence type="ECO:0000313" key="2">
    <source>
        <dbReference type="Proteomes" id="UP000688137"/>
    </source>
</evidence>
<dbReference type="Proteomes" id="UP000688137">
    <property type="component" value="Unassembled WGS sequence"/>
</dbReference>
<protein>
    <submittedName>
        <fullName evidence="1">Uncharacterized protein</fullName>
    </submittedName>
</protein>
<proteinExistence type="predicted"/>